<proteinExistence type="predicted"/>
<dbReference type="Proteomes" id="UP000076532">
    <property type="component" value="Unassembled WGS sequence"/>
</dbReference>
<name>A0A166HXB5_9AGAM</name>
<evidence type="ECO:0000313" key="1">
    <source>
        <dbReference type="EMBL" id="KZP19340.1"/>
    </source>
</evidence>
<gene>
    <name evidence="1" type="ORF">FIBSPDRAFT_862726</name>
</gene>
<protein>
    <submittedName>
        <fullName evidence="1">Uncharacterized protein</fullName>
    </submittedName>
</protein>
<dbReference type="EMBL" id="KV417564">
    <property type="protein sequence ID" value="KZP19340.1"/>
    <property type="molecule type" value="Genomic_DNA"/>
</dbReference>
<evidence type="ECO:0000313" key="2">
    <source>
        <dbReference type="Proteomes" id="UP000076532"/>
    </source>
</evidence>
<keyword evidence="2" id="KW-1185">Reference proteome</keyword>
<reference evidence="1 2" key="1">
    <citation type="journal article" date="2016" name="Mol. Biol. Evol.">
        <title>Comparative Genomics of Early-Diverging Mushroom-Forming Fungi Provides Insights into the Origins of Lignocellulose Decay Capabilities.</title>
        <authorList>
            <person name="Nagy L.G."/>
            <person name="Riley R."/>
            <person name="Tritt A."/>
            <person name="Adam C."/>
            <person name="Daum C."/>
            <person name="Floudas D."/>
            <person name="Sun H."/>
            <person name="Yadav J.S."/>
            <person name="Pangilinan J."/>
            <person name="Larsson K.H."/>
            <person name="Matsuura K."/>
            <person name="Barry K."/>
            <person name="Labutti K."/>
            <person name="Kuo R."/>
            <person name="Ohm R.A."/>
            <person name="Bhattacharya S.S."/>
            <person name="Shirouzu T."/>
            <person name="Yoshinaga Y."/>
            <person name="Martin F.M."/>
            <person name="Grigoriev I.V."/>
            <person name="Hibbett D.S."/>
        </authorList>
    </citation>
    <scope>NUCLEOTIDE SEQUENCE [LARGE SCALE GENOMIC DNA]</scope>
    <source>
        <strain evidence="1 2">CBS 109695</strain>
    </source>
</reference>
<dbReference type="AlphaFoldDB" id="A0A166HXB5"/>
<organism evidence="1 2">
    <name type="scientific">Athelia psychrophila</name>
    <dbReference type="NCBI Taxonomy" id="1759441"/>
    <lineage>
        <taxon>Eukaryota</taxon>
        <taxon>Fungi</taxon>
        <taxon>Dikarya</taxon>
        <taxon>Basidiomycota</taxon>
        <taxon>Agaricomycotina</taxon>
        <taxon>Agaricomycetes</taxon>
        <taxon>Agaricomycetidae</taxon>
        <taxon>Atheliales</taxon>
        <taxon>Atheliaceae</taxon>
        <taxon>Athelia</taxon>
    </lineage>
</organism>
<sequence length="62" mass="6844">MASDYRLGHRGGRGDWGKSFEPSSACRPSFRGAEELSVALLVLSFSYARVEAMWETNPFAMG</sequence>
<accession>A0A166HXB5</accession>